<feature type="domain" description="UPF0033" evidence="1">
    <location>
        <begin position="2"/>
        <end position="66"/>
    </location>
</feature>
<evidence type="ECO:0000313" key="3">
    <source>
        <dbReference type="Proteomes" id="UP000516160"/>
    </source>
</evidence>
<dbReference type="InterPro" id="IPR019870">
    <property type="entry name" value="Se_metab_YedF"/>
</dbReference>
<dbReference type="InterPro" id="IPR001455">
    <property type="entry name" value="TusA-like"/>
</dbReference>
<organism evidence="2 3">
    <name type="scientific">Alkalicella caledoniensis</name>
    <dbReference type="NCBI Taxonomy" id="2731377"/>
    <lineage>
        <taxon>Bacteria</taxon>
        <taxon>Bacillati</taxon>
        <taxon>Bacillota</taxon>
        <taxon>Clostridia</taxon>
        <taxon>Eubacteriales</taxon>
        <taxon>Proteinivoracaceae</taxon>
        <taxon>Alkalicella</taxon>
    </lineage>
</organism>
<dbReference type="InterPro" id="IPR027396">
    <property type="entry name" value="DsrEFH-like"/>
</dbReference>
<evidence type="ECO:0000313" key="2">
    <source>
        <dbReference type="EMBL" id="QNO14498.1"/>
    </source>
</evidence>
<evidence type="ECO:0000259" key="1">
    <source>
        <dbReference type="Pfam" id="PF01206"/>
    </source>
</evidence>
<dbReference type="NCBIfam" id="TIGR03527">
    <property type="entry name" value="selenium_YedF"/>
    <property type="match status" value="1"/>
</dbReference>
<dbReference type="KEGG" id="acae:HYG86_06765"/>
<dbReference type="AlphaFoldDB" id="A0A7G9W736"/>
<dbReference type="EMBL" id="CP058559">
    <property type="protein sequence ID" value="QNO14498.1"/>
    <property type="molecule type" value="Genomic_DNA"/>
</dbReference>
<accession>A0A7G9W736</accession>
<reference evidence="2 3" key="1">
    <citation type="submission" date="2020-07" db="EMBL/GenBank/DDBJ databases">
        <title>Alkalicella. sp. LB2 genome.</title>
        <authorList>
            <person name="Postec A."/>
            <person name="Quemeneur M."/>
        </authorList>
    </citation>
    <scope>NUCLEOTIDE SEQUENCE [LARGE SCALE GENOMIC DNA]</scope>
    <source>
        <strain evidence="2 3">LB2</strain>
    </source>
</reference>
<name>A0A7G9W736_ALKCA</name>
<dbReference type="Gene3D" id="3.30.110.40">
    <property type="entry name" value="TusA-like domain"/>
    <property type="match status" value="1"/>
</dbReference>
<dbReference type="Proteomes" id="UP000516160">
    <property type="component" value="Chromosome"/>
</dbReference>
<dbReference type="SUPFAM" id="SSF75169">
    <property type="entry name" value="DsrEFH-like"/>
    <property type="match status" value="1"/>
</dbReference>
<protein>
    <submittedName>
        <fullName evidence="2">Sulfurtransferase-like selenium metabolism protein YedF</fullName>
    </submittedName>
</protein>
<proteinExistence type="predicted"/>
<dbReference type="GO" id="GO:0016740">
    <property type="term" value="F:transferase activity"/>
    <property type="evidence" value="ECO:0007669"/>
    <property type="project" value="UniProtKB-KW"/>
</dbReference>
<gene>
    <name evidence="2" type="primary">yedF</name>
    <name evidence="2" type="ORF">HYG86_06765</name>
</gene>
<dbReference type="RefSeq" id="WP_213168236.1">
    <property type="nucleotide sequence ID" value="NZ_CP058559.1"/>
</dbReference>
<keyword evidence="2" id="KW-0808">Transferase</keyword>
<sequence length="188" mass="20591">MKTIDNSNLACPQPVINTKKAIEQGLPVISIVDNEIAKENVLKLCNKMGVEAKVDIKSSKFEIFISGVRGIVDHKVSDLEGVYLITSKVMGKGDDKLGEALMKAFIYTLSQREQAPRKIMLLNSGVFLAAENSQVISQLEEMKGKGTDITSCGTCLDFYQLEDKLAVGSVTNMYDIVENLATEKVITI</sequence>
<dbReference type="SUPFAM" id="SSF64307">
    <property type="entry name" value="SirA-like"/>
    <property type="match status" value="1"/>
</dbReference>
<keyword evidence="3" id="KW-1185">Reference proteome</keyword>
<dbReference type="Pfam" id="PF01206">
    <property type="entry name" value="TusA"/>
    <property type="match status" value="1"/>
</dbReference>
<dbReference type="InterPro" id="IPR036868">
    <property type="entry name" value="TusA-like_sf"/>
</dbReference>